<proteinExistence type="predicted"/>
<dbReference type="AlphaFoldDB" id="A9U6B6"/>
<name>A9U6B6_PHYPA</name>
<dbReference type="EMBL" id="DS545896">
    <property type="protein sequence ID" value="EDQ48787.1"/>
    <property type="molecule type" value="Genomic_DNA"/>
</dbReference>
<evidence type="ECO:0000313" key="1">
    <source>
        <dbReference type="EMBL" id="EDQ48787.1"/>
    </source>
</evidence>
<sequence>MNNKETNSERFRREFAVGHDAGESSRSIACGLLSRTTPARQVLLLLIDARTGRRCRCRADLGSVRNCMATWAGRIPMIRAAVVGACGSRISVWQCTEGSRATASTAGRGGTEGGVVLVVPATDCGGGRPVSERKGGVGIWDGGGRERGRGAGWDESRGQTGTFGESAVDEAARGEGVVSGHMRFRCVRSARCYASLGRVLDGHVSGRVAIWHGAGTGGWVRLHDCARESEREVSDWLR</sequence>
<gene>
    <name evidence="1" type="ORF">PHYPADRAFT_103128</name>
</gene>
<accession>A9U6B6</accession>
<protein>
    <submittedName>
        <fullName evidence="1">Predicted protein</fullName>
    </submittedName>
</protein>
<organism>
    <name type="scientific">Physcomitrium patens</name>
    <name type="common">Spreading-leaved earth moss</name>
    <name type="synonym">Physcomitrella patens</name>
    <dbReference type="NCBI Taxonomy" id="3218"/>
    <lineage>
        <taxon>Eukaryota</taxon>
        <taxon>Viridiplantae</taxon>
        <taxon>Streptophyta</taxon>
        <taxon>Embryophyta</taxon>
        <taxon>Bryophyta</taxon>
        <taxon>Bryophytina</taxon>
        <taxon>Bryopsida</taxon>
        <taxon>Funariidae</taxon>
        <taxon>Funariales</taxon>
        <taxon>Funariaceae</taxon>
        <taxon>Physcomitrium</taxon>
    </lineage>
</organism>
<reference evidence="1" key="1">
    <citation type="journal article" date="2008" name="Science">
        <title>The Physcomitrella genome reveals evolutionary insights into the conquest of land by plants.</title>
        <authorList>
            <person name="Rensing S."/>
            <person name="Lang D."/>
            <person name="Zimmer A."/>
            <person name="Terry A."/>
            <person name="Salamov A."/>
            <person name="Shapiro H."/>
            <person name="Nishiyama T."/>
            <person name="Perroud P.-F."/>
            <person name="Lindquist E."/>
            <person name="Kamisugi Y."/>
            <person name="Tanahashi T."/>
            <person name="Sakakibara K."/>
            <person name="Fujita T."/>
            <person name="Oishi K."/>
            <person name="Shin-I T."/>
            <person name="Kuroki Y."/>
            <person name="Toyoda A."/>
            <person name="Suzuki Y."/>
            <person name="Hashimoto A."/>
            <person name="Yamaguchi K."/>
            <person name="Sugano A."/>
            <person name="Kohara Y."/>
            <person name="Fujiyama A."/>
            <person name="Anterola A."/>
            <person name="Aoki S."/>
            <person name="Ashton N."/>
            <person name="Barbazuk W.B."/>
            <person name="Barker E."/>
            <person name="Bennetzen J."/>
            <person name="Bezanilla M."/>
            <person name="Blankenship R."/>
            <person name="Cho S.H."/>
            <person name="Dutcher S."/>
            <person name="Estelle M."/>
            <person name="Fawcett J.A."/>
            <person name="Gundlach H."/>
            <person name="Hanada K."/>
            <person name="Heyl A."/>
            <person name="Hicks K.A."/>
            <person name="Hugh J."/>
            <person name="Lohr M."/>
            <person name="Mayer K."/>
            <person name="Melkozernov A."/>
            <person name="Murata T."/>
            <person name="Nelson D."/>
            <person name="Pils B."/>
            <person name="Prigge M."/>
            <person name="Reiss B."/>
            <person name="Renner T."/>
            <person name="Rombauts S."/>
            <person name="Rushton P."/>
            <person name="Sanderfoot A."/>
            <person name="Schween G."/>
            <person name="Shiu S.-H."/>
            <person name="Stueber K."/>
            <person name="Theodoulou F.L."/>
            <person name="Tu H."/>
            <person name="Van de Peer Y."/>
            <person name="Verrier P.J."/>
            <person name="Waters E."/>
            <person name="Wood A."/>
            <person name="Yang L."/>
            <person name="Cove D."/>
            <person name="Cuming A."/>
            <person name="Hasebe M."/>
            <person name="Lucas S."/>
            <person name="Mishler D.B."/>
            <person name="Reski R."/>
            <person name="Grigoriev I."/>
            <person name="Quatrano R.S."/>
            <person name="Boore J.L."/>
        </authorList>
    </citation>
    <scope>NUCLEOTIDE SEQUENCE [LARGE SCALE GENOMIC DNA]</scope>
</reference>